<proteinExistence type="predicted"/>
<gene>
    <name evidence="2" type="primary">iHog_0</name>
    <name evidence="2" type="ORF">E2C01_080897</name>
</gene>
<accession>A0A5B7IUL4</accession>
<organism evidence="2 3">
    <name type="scientific">Portunus trituberculatus</name>
    <name type="common">Swimming crab</name>
    <name type="synonym">Neptunus trituberculatus</name>
    <dbReference type="NCBI Taxonomy" id="210409"/>
    <lineage>
        <taxon>Eukaryota</taxon>
        <taxon>Metazoa</taxon>
        <taxon>Ecdysozoa</taxon>
        <taxon>Arthropoda</taxon>
        <taxon>Crustacea</taxon>
        <taxon>Multicrustacea</taxon>
        <taxon>Malacostraca</taxon>
        <taxon>Eumalacostraca</taxon>
        <taxon>Eucarida</taxon>
        <taxon>Decapoda</taxon>
        <taxon>Pleocyemata</taxon>
        <taxon>Brachyura</taxon>
        <taxon>Eubrachyura</taxon>
        <taxon>Portunoidea</taxon>
        <taxon>Portunidae</taxon>
        <taxon>Portuninae</taxon>
        <taxon>Portunus</taxon>
    </lineage>
</organism>
<keyword evidence="3" id="KW-1185">Reference proteome</keyword>
<evidence type="ECO:0000259" key="1">
    <source>
        <dbReference type="PROSITE" id="PS50835"/>
    </source>
</evidence>
<dbReference type="InterPro" id="IPR036179">
    <property type="entry name" value="Ig-like_dom_sf"/>
</dbReference>
<sequence length="216" mass="23167">MRILLPLAITSKKKKTSTTITITTIAITTTTTTISTTTTTTTTADGFRVGFERWPSSEVVAVPGTEVRLPCSTNDTADKISWKFNSHFLHSPGSGPEYTVPEGFQVVAVQGGSELVVRLSESEAQYADQTGLYQCVAWFGPIALTSLPGKLQAAVLRAPEGEVQQEEVQVVEGGAVRVECEVPYSIPDATLTFYRDGTLLDLTNEDNPPVASTSGH</sequence>
<dbReference type="PROSITE" id="PS50835">
    <property type="entry name" value="IG_LIKE"/>
    <property type="match status" value="1"/>
</dbReference>
<dbReference type="EMBL" id="VSRR010070414">
    <property type="protein sequence ID" value="MPC86083.1"/>
    <property type="molecule type" value="Genomic_DNA"/>
</dbReference>
<evidence type="ECO:0000313" key="3">
    <source>
        <dbReference type="Proteomes" id="UP000324222"/>
    </source>
</evidence>
<protein>
    <submittedName>
        <fullName evidence="2">Interference hedgehog</fullName>
    </submittedName>
</protein>
<dbReference type="InterPro" id="IPR013783">
    <property type="entry name" value="Ig-like_fold"/>
</dbReference>
<reference evidence="2 3" key="1">
    <citation type="submission" date="2019-05" db="EMBL/GenBank/DDBJ databases">
        <title>Another draft genome of Portunus trituberculatus and its Hox gene families provides insights of decapod evolution.</title>
        <authorList>
            <person name="Jeong J.-H."/>
            <person name="Song I."/>
            <person name="Kim S."/>
            <person name="Choi T."/>
            <person name="Kim D."/>
            <person name="Ryu S."/>
            <person name="Kim W."/>
        </authorList>
    </citation>
    <scope>NUCLEOTIDE SEQUENCE [LARGE SCALE GENOMIC DNA]</scope>
    <source>
        <tissue evidence="2">Muscle</tissue>
    </source>
</reference>
<dbReference type="OrthoDB" id="6350820at2759"/>
<dbReference type="InterPro" id="IPR007110">
    <property type="entry name" value="Ig-like_dom"/>
</dbReference>
<dbReference type="SUPFAM" id="SSF48726">
    <property type="entry name" value="Immunoglobulin"/>
    <property type="match status" value="2"/>
</dbReference>
<dbReference type="AlphaFoldDB" id="A0A5B7IUL4"/>
<evidence type="ECO:0000313" key="2">
    <source>
        <dbReference type="EMBL" id="MPC86083.1"/>
    </source>
</evidence>
<name>A0A5B7IUL4_PORTR</name>
<dbReference type="Gene3D" id="2.60.40.10">
    <property type="entry name" value="Immunoglobulins"/>
    <property type="match status" value="2"/>
</dbReference>
<feature type="domain" description="Ig-like" evidence="1">
    <location>
        <begin position="64"/>
        <end position="137"/>
    </location>
</feature>
<dbReference type="Proteomes" id="UP000324222">
    <property type="component" value="Unassembled WGS sequence"/>
</dbReference>
<comment type="caution">
    <text evidence="2">The sequence shown here is derived from an EMBL/GenBank/DDBJ whole genome shotgun (WGS) entry which is preliminary data.</text>
</comment>